<proteinExistence type="predicted"/>
<dbReference type="InterPro" id="IPR027523">
    <property type="entry name" value="CLU_prot"/>
</dbReference>
<organism evidence="1 2">
    <name type="scientific">Lactuca saligna</name>
    <name type="common">Willowleaf lettuce</name>
    <dbReference type="NCBI Taxonomy" id="75948"/>
    <lineage>
        <taxon>Eukaryota</taxon>
        <taxon>Viridiplantae</taxon>
        <taxon>Streptophyta</taxon>
        <taxon>Embryophyta</taxon>
        <taxon>Tracheophyta</taxon>
        <taxon>Spermatophyta</taxon>
        <taxon>Magnoliopsida</taxon>
        <taxon>eudicotyledons</taxon>
        <taxon>Gunneridae</taxon>
        <taxon>Pentapetalae</taxon>
        <taxon>asterids</taxon>
        <taxon>campanulids</taxon>
        <taxon>Asterales</taxon>
        <taxon>Asteraceae</taxon>
        <taxon>Cichorioideae</taxon>
        <taxon>Cichorieae</taxon>
        <taxon>Lactucinae</taxon>
        <taxon>Lactuca</taxon>
    </lineage>
</organism>
<protein>
    <submittedName>
        <fullName evidence="1">Uncharacterized protein</fullName>
    </submittedName>
</protein>
<reference evidence="1" key="1">
    <citation type="submission" date="2023-04" db="EMBL/GenBank/DDBJ databases">
        <authorList>
            <person name="Vijverberg K."/>
            <person name="Xiong W."/>
            <person name="Schranz E."/>
        </authorList>
    </citation>
    <scope>NUCLEOTIDE SEQUENCE</scope>
</reference>
<accession>A0AA35Y9F1</accession>
<keyword evidence="2" id="KW-1185">Reference proteome</keyword>
<evidence type="ECO:0000313" key="1">
    <source>
        <dbReference type="EMBL" id="CAI9265682.1"/>
    </source>
</evidence>
<name>A0AA35Y9F1_LACSI</name>
<evidence type="ECO:0000313" key="2">
    <source>
        <dbReference type="Proteomes" id="UP001177003"/>
    </source>
</evidence>
<dbReference type="EMBL" id="OX465086">
    <property type="protein sequence ID" value="CAI9265682.1"/>
    <property type="molecule type" value="Genomic_DNA"/>
</dbReference>
<gene>
    <name evidence="1" type="ORF">LSALG_LOCUS6275</name>
</gene>
<sequence length="248" mass="27196">MSYWIQPVYVADVAFAVVTALKDDGSNMGKVYELGGPYVRVVRVLKNQPQGLVPIDYHMDSDYALKKYDNVSMDLVYKHVACSSADGHTLLESSKTSLDKGKLEDAVNFGTKGIDQLRPGIGLQVHKPNLQNPNQFYLASQQQQQHEHQQQQQLLAHAQAQGKLGASPNYGFSRLSRGNIIMKDGQPLRNEGSNGIFKNAKVPLLILSVCSIKPLKDSPVLMYLPGLEGIGTGLVVNEKALGKCVEFS</sequence>
<dbReference type="PANTHER" id="PTHR12601">
    <property type="entry name" value="EUKARYOTIC TRANSLATION INITIATION FACTOR 3 SUBUNIT EIF-3"/>
    <property type="match status" value="1"/>
</dbReference>
<dbReference type="AlphaFoldDB" id="A0AA35Y9F1"/>
<dbReference type="Proteomes" id="UP001177003">
    <property type="component" value="Chromosome 0"/>
</dbReference>
<dbReference type="PANTHER" id="PTHR12601:SF39">
    <property type="entry name" value="PROTEIN REDUCED CHLOROPLAST COVERAGE 2"/>
    <property type="match status" value="1"/>
</dbReference>
<dbReference type="GO" id="GO:0005737">
    <property type="term" value="C:cytoplasm"/>
    <property type="evidence" value="ECO:0007669"/>
    <property type="project" value="TreeGrafter"/>
</dbReference>